<keyword evidence="4" id="KW-0443">Lipid metabolism</keyword>
<dbReference type="Gene3D" id="2.60.40.150">
    <property type="entry name" value="C2 domain"/>
    <property type="match status" value="1"/>
</dbReference>
<protein>
    <recommendedName>
        <fullName evidence="4">Phosphoinositide phospholipase C</fullName>
        <ecNumber evidence="4">3.1.4.11</ecNumber>
    </recommendedName>
</protein>
<dbReference type="AlphaFoldDB" id="A0A5P1ECI3"/>
<gene>
    <name evidence="7" type="ORF">A4U43_C07F4560</name>
</gene>
<dbReference type="InterPro" id="IPR017946">
    <property type="entry name" value="PLC-like_Pdiesterase_TIM-brl"/>
</dbReference>
<evidence type="ECO:0000259" key="5">
    <source>
        <dbReference type="PROSITE" id="PS50004"/>
    </source>
</evidence>
<keyword evidence="4" id="KW-0442">Lipid degradation</keyword>
<dbReference type="SMART" id="SM00148">
    <property type="entry name" value="PLCXc"/>
    <property type="match status" value="1"/>
</dbReference>
<dbReference type="InterPro" id="IPR035892">
    <property type="entry name" value="C2_domain_sf"/>
</dbReference>
<dbReference type="SUPFAM" id="SSF47473">
    <property type="entry name" value="EF-hand"/>
    <property type="match status" value="1"/>
</dbReference>
<evidence type="ECO:0000259" key="6">
    <source>
        <dbReference type="PROSITE" id="PS50008"/>
    </source>
</evidence>
<dbReference type="SUPFAM" id="SSF49562">
    <property type="entry name" value="C2 domain (Calcium/lipid-binding domain, CaLB)"/>
    <property type="match status" value="1"/>
</dbReference>
<dbReference type="CDD" id="cd00275">
    <property type="entry name" value="C2_PLC_like"/>
    <property type="match status" value="1"/>
</dbReference>
<evidence type="ECO:0000256" key="3">
    <source>
        <dbReference type="ARBA" id="ARBA00023224"/>
    </source>
</evidence>
<dbReference type="InterPro" id="IPR001711">
    <property type="entry name" value="PLipase_C_Pinositol-sp_Y"/>
</dbReference>
<organism evidence="7 8">
    <name type="scientific">Asparagus officinalis</name>
    <name type="common">Garden asparagus</name>
    <dbReference type="NCBI Taxonomy" id="4686"/>
    <lineage>
        <taxon>Eukaryota</taxon>
        <taxon>Viridiplantae</taxon>
        <taxon>Streptophyta</taxon>
        <taxon>Embryophyta</taxon>
        <taxon>Tracheophyta</taxon>
        <taxon>Spermatophyta</taxon>
        <taxon>Magnoliopsida</taxon>
        <taxon>Liliopsida</taxon>
        <taxon>Asparagales</taxon>
        <taxon>Asparagaceae</taxon>
        <taxon>Asparagoideae</taxon>
        <taxon>Asparagus</taxon>
    </lineage>
</organism>
<dbReference type="GO" id="GO:0005886">
    <property type="term" value="C:plasma membrane"/>
    <property type="evidence" value="ECO:0007669"/>
    <property type="project" value="UniProtKB-SubCell"/>
</dbReference>
<dbReference type="PANTHER" id="PTHR10336">
    <property type="entry name" value="PHOSPHOINOSITIDE-SPECIFIC PHOSPHOLIPASE C FAMILY PROTEIN"/>
    <property type="match status" value="1"/>
</dbReference>
<dbReference type="Pfam" id="PF00388">
    <property type="entry name" value="PI-PLC-X"/>
    <property type="match status" value="1"/>
</dbReference>
<dbReference type="PRINTS" id="PR00390">
    <property type="entry name" value="PHPHLIPASEC"/>
</dbReference>
<dbReference type="EC" id="3.1.4.11" evidence="4"/>
<dbReference type="InterPro" id="IPR000008">
    <property type="entry name" value="C2_dom"/>
</dbReference>
<dbReference type="GO" id="GO:0004435">
    <property type="term" value="F:phosphatidylinositol-4,5-bisphosphate phospholipase C activity"/>
    <property type="evidence" value="ECO:0007669"/>
    <property type="project" value="UniProtKB-EC"/>
</dbReference>
<proteinExistence type="predicted"/>
<keyword evidence="4" id="KW-0378">Hydrolase</keyword>
<dbReference type="Gene3D" id="3.20.20.190">
    <property type="entry name" value="Phosphatidylinositol (PI) phosphodiesterase"/>
    <property type="match status" value="1"/>
</dbReference>
<evidence type="ECO:0000313" key="8">
    <source>
        <dbReference type="Proteomes" id="UP000243459"/>
    </source>
</evidence>
<keyword evidence="3" id="KW-0807">Transducer</keyword>
<dbReference type="PROSITE" id="PS50008">
    <property type="entry name" value="PIPLC_Y_DOMAIN"/>
    <property type="match status" value="1"/>
</dbReference>
<dbReference type="FunFam" id="3.20.20.190:FF:000010">
    <property type="entry name" value="Phosphoinositide phospholipase C"/>
    <property type="match status" value="1"/>
</dbReference>
<reference evidence="8" key="1">
    <citation type="journal article" date="2017" name="Nat. Commun.">
        <title>The asparagus genome sheds light on the origin and evolution of a young Y chromosome.</title>
        <authorList>
            <person name="Harkess A."/>
            <person name="Zhou J."/>
            <person name="Xu C."/>
            <person name="Bowers J.E."/>
            <person name="Van der Hulst R."/>
            <person name="Ayyampalayam S."/>
            <person name="Mercati F."/>
            <person name="Riccardi P."/>
            <person name="McKain M.R."/>
            <person name="Kakrana A."/>
            <person name="Tang H."/>
            <person name="Ray J."/>
            <person name="Groenendijk J."/>
            <person name="Arikit S."/>
            <person name="Mathioni S.M."/>
            <person name="Nakano M."/>
            <person name="Shan H."/>
            <person name="Telgmann-Rauber A."/>
            <person name="Kanno A."/>
            <person name="Yue Z."/>
            <person name="Chen H."/>
            <person name="Li W."/>
            <person name="Chen Y."/>
            <person name="Xu X."/>
            <person name="Zhang Y."/>
            <person name="Luo S."/>
            <person name="Chen H."/>
            <person name="Gao J."/>
            <person name="Mao Z."/>
            <person name="Pires J.C."/>
            <person name="Luo M."/>
            <person name="Kudrna D."/>
            <person name="Wing R.A."/>
            <person name="Meyers B.C."/>
            <person name="Yi K."/>
            <person name="Kong H."/>
            <person name="Lavrijsen P."/>
            <person name="Sunseri F."/>
            <person name="Falavigna A."/>
            <person name="Ye Y."/>
            <person name="Leebens-Mack J.H."/>
            <person name="Chen G."/>
        </authorList>
    </citation>
    <scope>NUCLEOTIDE SEQUENCE [LARGE SCALE GENOMIC DNA]</scope>
    <source>
        <strain evidence="8">cv. DH0086</strain>
    </source>
</reference>
<dbReference type="PROSITE" id="PS50007">
    <property type="entry name" value="PIPLC_X_DOMAIN"/>
    <property type="match status" value="1"/>
</dbReference>
<feature type="domain" description="PI-PLC Y-box" evidence="6">
    <location>
        <begin position="324"/>
        <end position="410"/>
    </location>
</feature>
<dbReference type="SUPFAM" id="SSF51695">
    <property type="entry name" value="PLC-like phosphodiesterases"/>
    <property type="match status" value="1"/>
</dbReference>
<dbReference type="Pfam" id="PF00168">
    <property type="entry name" value="C2"/>
    <property type="match status" value="1"/>
</dbReference>
<dbReference type="GO" id="GO:0048015">
    <property type="term" value="P:phosphatidylinositol-mediated signaling"/>
    <property type="evidence" value="ECO:0007669"/>
    <property type="project" value="TreeGrafter"/>
</dbReference>
<evidence type="ECO:0000313" key="7">
    <source>
        <dbReference type="EMBL" id="ONK62499.1"/>
    </source>
</evidence>
<evidence type="ECO:0000256" key="4">
    <source>
        <dbReference type="RuleBase" id="RU361133"/>
    </source>
</evidence>
<dbReference type="Gramene" id="ONK62499">
    <property type="protein sequence ID" value="ONK62499"/>
    <property type="gene ID" value="A4U43_C07F4560"/>
</dbReference>
<dbReference type="GO" id="GO:0016042">
    <property type="term" value="P:lipid catabolic process"/>
    <property type="evidence" value="ECO:0007669"/>
    <property type="project" value="UniProtKB-KW"/>
</dbReference>
<dbReference type="InterPro" id="IPR000909">
    <property type="entry name" value="PLipase_C_PInositol-sp_X_dom"/>
</dbReference>
<dbReference type="SMART" id="SM00149">
    <property type="entry name" value="PLCYc"/>
    <property type="match status" value="1"/>
</dbReference>
<evidence type="ECO:0000256" key="1">
    <source>
        <dbReference type="ARBA" id="ARBA00001195"/>
    </source>
</evidence>
<accession>A0A5P1ECI3</accession>
<feature type="domain" description="C2" evidence="5">
    <location>
        <begin position="413"/>
        <end position="546"/>
    </location>
</feature>
<name>A0A5P1ECI3_ASPOF</name>
<evidence type="ECO:0000256" key="2">
    <source>
        <dbReference type="ARBA" id="ARBA00004202"/>
    </source>
</evidence>
<keyword evidence="8" id="KW-1185">Reference proteome</keyword>
<dbReference type="InterPro" id="IPR001192">
    <property type="entry name" value="PI-PLC_fam"/>
</dbReference>
<sequence length="564" mass="64191">MHGLLSCFGQPLGPVSGDPAEAFKDVFLRYSDNGLMGTDQLRRFLMEVQGDELEGVGSQDLGFKCFQGGGLDLDAFFRYLSSDDNPPLDPSLGVHQDMNAPLSHYFIYTGHNSYLTGNQLSSESSDVPIIKALQRGVRVIELDLWPNSSKTDAEVRHGRTLTTPVVLSKCLKSIKEHAFDVSPYPVIITLEDHLTSNLQAKVAEMLKETFGDLLFYPSTEFLDEFPSPEDLKYRVLISTKTPKELLESKSINENYRELQKETKEVEHYHSEHYQKEEEHDANNQSPNHPIAHEYKHLISIASRKGKGELINWLKGNVNKVTRLSLNELLFEKLVASHGPELIRFTQKNILRIYPKGTRITSSNYNPLPGLMYGAQMVALNMQGYGRSLWLMHGFFRANGGCGYIKKPDFLLKTCPHSMVFDPLATSPVKKTMKIKVYHGNGWLWDSKKTHFSLYSPPVFYTKKQLYCEILGTDKSVYRVSKKTKKIENWTPIWNEKFVFELRVPELALLRIKVHKLNVSGKDSFGGQTCLPVSELRQGIRSVPLFDHKGNKLKSVKLLMHFEFV</sequence>
<dbReference type="PROSITE" id="PS50004">
    <property type="entry name" value="C2"/>
    <property type="match status" value="1"/>
</dbReference>
<dbReference type="GO" id="GO:0051209">
    <property type="term" value="P:release of sequestered calcium ion into cytosol"/>
    <property type="evidence" value="ECO:0007669"/>
    <property type="project" value="TreeGrafter"/>
</dbReference>
<dbReference type="InterPro" id="IPR011992">
    <property type="entry name" value="EF-hand-dom_pair"/>
</dbReference>
<dbReference type="SMART" id="SM00239">
    <property type="entry name" value="C2"/>
    <property type="match status" value="1"/>
</dbReference>
<dbReference type="Proteomes" id="UP000243459">
    <property type="component" value="Chromosome 7"/>
</dbReference>
<dbReference type="OMA" id="HPIAHEY"/>
<dbReference type="EMBL" id="CM007387">
    <property type="protein sequence ID" value="ONK62499.1"/>
    <property type="molecule type" value="Genomic_DNA"/>
</dbReference>
<dbReference type="PANTHER" id="PTHR10336:SF154">
    <property type="entry name" value="PHOSPHOINOSITIDE PHOSPHOLIPASE C 2"/>
    <property type="match status" value="1"/>
</dbReference>
<comment type="catalytic activity">
    <reaction evidence="1 4">
        <text>a 1,2-diacyl-sn-glycero-3-phospho-(1D-myo-inositol-4,5-bisphosphate) + H2O = 1D-myo-inositol 1,4,5-trisphosphate + a 1,2-diacyl-sn-glycerol + H(+)</text>
        <dbReference type="Rhea" id="RHEA:33179"/>
        <dbReference type="ChEBI" id="CHEBI:15377"/>
        <dbReference type="ChEBI" id="CHEBI:15378"/>
        <dbReference type="ChEBI" id="CHEBI:17815"/>
        <dbReference type="ChEBI" id="CHEBI:58456"/>
        <dbReference type="ChEBI" id="CHEBI:203600"/>
        <dbReference type="EC" id="3.1.4.11"/>
    </reaction>
</comment>
<dbReference type="Pfam" id="PF00387">
    <property type="entry name" value="PI-PLC-Y"/>
    <property type="match status" value="1"/>
</dbReference>
<comment type="subcellular location">
    <subcellularLocation>
        <location evidence="2">Cell membrane</location>
        <topology evidence="2">Peripheral membrane protein</topology>
    </subcellularLocation>
</comment>